<name>A0AAC9BE38_9RALS</name>
<dbReference type="InterPro" id="IPR014710">
    <property type="entry name" value="RmlC-like_jellyroll"/>
</dbReference>
<dbReference type="Gene3D" id="2.60.120.10">
    <property type="entry name" value="Jelly Rolls"/>
    <property type="match status" value="1"/>
</dbReference>
<evidence type="ECO:0000313" key="1">
    <source>
        <dbReference type="EMBL" id="ANH72478.1"/>
    </source>
</evidence>
<dbReference type="SUPFAM" id="SSF51182">
    <property type="entry name" value="RmlC-like cupins"/>
    <property type="match status" value="1"/>
</dbReference>
<protein>
    <submittedName>
        <fullName evidence="1">dTDP-4-dehydrorhamnose 3,5-epimerase</fullName>
    </submittedName>
</protein>
<dbReference type="EMBL" id="CP012605">
    <property type="protein sequence ID" value="ANH72478.1"/>
    <property type="molecule type" value="Genomic_DNA"/>
</dbReference>
<reference evidence="1 2" key="1">
    <citation type="submission" date="2015-09" db="EMBL/GenBank/DDBJ databases">
        <authorList>
            <person name="Xu Y."/>
            <person name="Nagy A."/>
            <person name="Liu N.T."/>
            <person name="Nou X."/>
        </authorList>
    </citation>
    <scope>NUCLEOTIDE SEQUENCE [LARGE SCALE GENOMIC DNA]</scope>
    <source>
        <strain evidence="1 2">FC1138</strain>
    </source>
</reference>
<organism evidence="1 2">
    <name type="scientific">Ralstonia insidiosa</name>
    <dbReference type="NCBI Taxonomy" id="190721"/>
    <lineage>
        <taxon>Bacteria</taxon>
        <taxon>Pseudomonadati</taxon>
        <taxon>Pseudomonadota</taxon>
        <taxon>Betaproteobacteria</taxon>
        <taxon>Burkholderiales</taxon>
        <taxon>Burkholderiaceae</taxon>
        <taxon>Ralstonia</taxon>
    </lineage>
</organism>
<accession>A0AAC9BE38</accession>
<dbReference type="AlphaFoldDB" id="A0AAC9BE38"/>
<gene>
    <name evidence="1" type="ORF">ACS15_0754</name>
</gene>
<dbReference type="Proteomes" id="UP000077927">
    <property type="component" value="Chromosome 1"/>
</dbReference>
<evidence type="ECO:0000313" key="2">
    <source>
        <dbReference type="Proteomes" id="UP000077927"/>
    </source>
</evidence>
<dbReference type="KEGG" id="rin:ACS15_0754"/>
<dbReference type="InterPro" id="IPR011051">
    <property type="entry name" value="RmlC_Cupin_sf"/>
</dbReference>
<proteinExistence type="predicted"/>
<sequence length="37" mass="4127">MIWNDPDVGIEWPIDGEPVLAAKDVDGKRLSEADLFN</sequence>